<comment type="similarity">
    <text evidence="2">Belongs to the major facilitator superfamily. Proton-dependent oligopeptide transporter (POT/PTR) (TC 2.A.17) family.</text>
</comment>
<feature type="transmembrane region" description="Helical" evidence="8">
    <location>
        <begin position="376"/>
        <end position="398"/>
    </location>
</feature>
<dbReference type="EMBL" id="JAMYWD010000008">
    <property type="protein sequence ID" value="KAJ4963019.1"/>
    <property type="molecule type" value="Genomic_DNA"/>
</dbReference>
<organism evidence="9 10">
    <name type="scientific">Protea cynaroides</name>
    <dbReference type="NCBI Taxonomy" id="273540"/>
    <lineage>
        <taxon>Eukaryota</taxon>
        <taxon>Viridiplantae</taxon>
        <taxon>Streptophyta</taxon>
        <taxon>Embryophyta</taxon>
        <taxon>Tracheophyta</taxon>
        <taxon>Spermatophyta</taxon>
        <taxon>Magnoliopsida</taxon>
        <taxon>Proteales</taxon>
        <taxon>Proteaceae</taxon>
        <taxon>Protea</taxon>
    </lineage>
</organism>
<evidence type="ECO:0000256" key="4">
    <source>
        <dbReference type="ARBA" id="ARBA00022553"/>
    </source>
</evidence>
<dbReference type="InterPro" id="IPR018456">
    <property type="entry name" value="PTR2_symporter_CS"/>
</dbReference>
<name>A0A9Q0K407_9MAGN</name>
<dbReference type="AlphaFoldDB" id="A0A9Q0K407"/>
<keyword evidence="5 8" id="KW-0812">Transmembrane</keyword>
<dbReference type="GO" id="GO:0080054">
    <property type="term" value="F:low-affinity nitrate transmembrane transporter activity"/>
    <property type="evidence" value="ECO:0007669"/>
    <property type="project" value="UniProtKB-ARBA"/>
</dbReference>
<dbReference type="PROSITE" id="PS01022">
    <property type="entry name" value="PTR2_1"/>
    <property type="match status" value="1"/>
</dbReference>
<dbReference type="PANTHER" id="PTHR11654">
    <property type="entry name" value="OLIGOPEPTIDE TRANSPORTER-RELATED"/>
    <property type="match status" value="1"/>
</dbReference>
<feature type="transmembrane region" description="Helical" evidence="8">
    <location>
        <begin position="502"/>
        <end position="523"/>
    </location>
</feature>
<feature type="transmembrane region" description="Helical" evidence="8">
    <location>
        <begin position="547"/>
        <end position="566"/>
    </location>
</feature>
<dbReference type="InterPro" id="IPR000109">
    <property type="entry name" value="POT_fam"/>
</dbReference>
<gene>
    <name evidence="9" type="ORF">NE237_022958</name>
</gene>
<dbReference type="Proteomes" id="UP001141806">
    <property type="component" value="Unassembled WGS sequence"/>
</dbReference>
<proteinExistence type="inferred from homology"/>
<dbReference type="GO" id="GO:0042937">
    <property type="term" value="F:tripeptide transmembrane transporter activity"/>
    <property type="evidence" value="ECO:0007669"/>
    <property type="project" value="InterPro"/>
</dbReference>
<comment type="subcellular location">
    <subcellularLocation>
        <location evidence="1">Membrane</location>
        <topology evidence="1">Multi-pass membrane protein</topology>
    </subcellularLocation>
</comment>
<keyword evidence="6 8" id="KW-1133">Transmembrane helix</keyword>
<dbReference type="Gene3D" id="1.20.1250.20">
    <property type="entry name" value="MFS general substrate transporter like domains"/>
    <property type="match status" value="1"/>
</dbReference>
<dbReference type="Pfam" id="PF00854">
    <property type="entry name" value="PTR2"/>
    <property type="match status" value="1"/>
</dbReference>
<feature type="transmembrane region" description="Helical" evidence="8">
    <location>
        <begin position="152"/>
        <end position="170"/>
    </location>
</feature>
<evidence type="ECO:0000256" key="8">
    <source>
        <dbReference type="SAM" id="Phobius"/>
    </source>
</evidence>
<feature type="transmembrane region" description="Helical" evidence="8">
    <location>
        <begin position="471"/>
        <end position="490"/>
    </location>
</feature>
<dbReference type="GO" id="GO:0009705">
    <property type="term" value="C:plant-type vacuole membrane"/>
    <property type="evidence" value="ECO:0007669"/>
    <property type="project" value="UniProtKB-ARBA"/>
</dbReference>
<dbReference type="FunFam" id="1.20.1250.20:FF:000147">
    <property type="entry name" value="Protein NRT1/ PTR family 5.10"/>
    <property type="match status" value="1"/>
</dbReference>
<keyword evidence="4" id="KW-0597">Phosphoprotein</keyword>
<evidence type="ECO:0000256" key="3">
    <source>
        <dbReference type="ARBA" id="ARBA00022448"/>
    </source>
</evidence>
<evidence type="ECO:0000313" key="9">
    <source>
        <dbReference type="EMBL" id="KAJ4963019.1"/>
    </source>
</evidence>
<feature type="transmembrane region" description="Helical" evidence="8">
    <location>
        <begin position="122"/>
        <end position="140"/>
    </location>
</feature>
<evidence type="ECO:0000256" key="6">
    <source>
        <dbReference type="ARBA" id="ARBA00022989"/>
    </source>
</evidence>
<evidence type="ECO:0000256" key="1">
    <source>
        <dbReference type="ARBA" id="ARBA00004141"/>
    </source>
</evidence>
<evidence type="ECO:0000313" key="10">
    <source>
        <dbReference type="Proteomes" id="UP001141806"/>
    </source>
</evidence>
<feature type="transmembrane region" description="Helical" evidence="8">
    <location>
        <begin position="203"/>
        <end position="222"/>
    </location>
</feature>
<comment type="caution">
    <text evidence="9">The sequence shown here is derived from an EMBL/GenBank/DDBJ whole genome shotgun (WGS) entry which is preliminary data.</text>
</comment>
<dbReference type="OrthoDB" id="8904098at2759"/>
<protein>
    <recommendedName>
        <fullName evidence="11">Protein NRT1/ PTR FAMILY 5.10-like</fullName>
    </recommendedName>
</protein>
<keyword evidence="3" id="KW-0813">Transport</keyword>
<reference evidence="9" key="1">
    <citation type="journal article" date="2023" name="Plant J.">
        <title>The genome of the king protea, Protea cynaroides.</title>
        <authorList>
            <person name="Chang J."/>
            <person name="Duong T.A."/>
            <person name="Schoeman C."/>
            <person name="Ma X."/>
            <person name="Roodt D."/>
            <person name="Barker N."/>
            <person name="Li Z."/>
            <person name="Van de Peer Y."/>
            <person name="Mizrachi E."/>
        </authorList>
    </citation>
    <scope>NUCLEOTIDE SEQUENCE</scope>
    <source>
        <tissue evidence="9">Young leaves</tissue>
    </source>
</reference>
<evidence type="ECO:0000256" key="5">
    <source>
        <dbReference type="ARBA" id="ARBA00022692"/>
    </source>
</evidence>
<evidence type="ECO:0008006" key="11">
    <source>
        <dbReference type="Google" id="ProtNLM"/>
    </source>
</evidence>
<evidence type="ECO:0000256" key="7">
    <source>
        <dbReference type="ARBA" id="ARBA00023136"/>
    </source>
</evidence>
<dbReference type="GO" id="GO:0071916">
    <property type="term" value="F:dipeptide transmembrane transporter activity"/>
    <property type="evidence" value="ECO:0007669"/>
    <property type="project" value="InterPro"/>
</dbReference>
<dbReference type="InterPro" id="IPR036259">
    <property type="entry name" value="MFS_trans_sf"/>
</dbReference>
<dbReference type="SUPFAM" id="SSF103473">
    <property type="entry name" value="MFS general substrate transporter"/>
    <property type="match status" value="1"/>
</dbReference>
<keyword evidence="7 8" id="KW-0472">Membrane</keyword>
<sequence length="578" mass="64048">MAASSAASANDEGCEAPLLSIADDTVHNFVDYKGRSVSRSLSGGWRSAGFIIGVEITERFAFYGIQANLISYLTGPLHQSMAMAAENVNTWSGTASMLPLLGAFVADAWLGRYRTILCSSLLYILGLGLLTLSAVLPSSVCHTTENSTSCRPSQFQIILFFCSLYLVALAQGGHKPSVQAFGADQFDVRDPQECKSRSSFFNWWYFGMCVGVMFTLWILSYIQDNLSWGLGFGIPCITMAVGLIIFLLGTKTYRYSFNENKNNPFMRILQVFIAAARNWRMDYSPTSSVDKELGETLPRRGANQFKFLEKALASASDGSKKEWAVCNVNQVEDAKTVLRLVPIWTTCLGYAIVFSQPPTFFTKQGATMDRSIGSGFKIPAASLQTFISLSIAIFIPIYDRIIVPVARFFTKRQSGITMLQRIGTGMILSMVAVIVAAVVEKKRLQLAIDYGLVDEPKATVPMSVWWLVPQYALLGVADVFTMVGLQEFFYDQVPNGLRSLGLSLYLSIFGIGSFLSSFLISAIEKATGGDGHVSWFSNNLNRAHLDYFYWLLAGLSSVQLAFYLYFSRSYLYNTERKF</sequence>
<feature type="transmembrane region" description="Helical" evidence="8">
    <location>
        <begin position="337"/>
        <end position="356"/>
    </location>
</feature>
<feature type="transmembrane region" description="Helical" evidence="8">
    <location>
        <begin position="419"/>
        <end position="439"/>
    </location>
</feature>
<accession>A0A9Q0K407</accession>
<evidence type="ECO:0000256" key="2">
    <source>
        <dbReference type="ARBA" id="ARBA00005982"/>
    </source>
</evidence>
<feature type="transmembrane region" description="Helical" evidence="8">
    <location>
        <begin position="228"/>
        <end position="248"/>
    </location>
</feature>
<dbReference type="InterPro" id="IPR044739">
    <property type="entry name" value="NRT1/PTR"/>
</dbReference>
<dbReference type="CDD" id="cd17417">
    <property type="entry name" value="MFS_NPF5"/>
    <property type="match status" value="1"/>
</dbReference>
<keyword evidence="10" id="KW-1185">Reference proteome</keyword>